<evidence type="ECO:0000313" key="3">
    <source>
        <dbReference type="Proteomes" id="UP000318437"/>
    </source>
</evidence>
<name>A0A5C6CAG5_9BACT</name>
<keyword evidence="2" id="KW-0378">Hydrolase</keyword>
<evidence type="ECO:0000259" key="1">
    <source>
        <dbReference type="Pfam" id="PF24096"/>
    </source>
</evidence>
<dbReference type="EMBL" id="SJPS01000015">
    <property type="protein sequence ID" value="TWU20376.1"/>
    <property type="molecule type" value="Genomic_DNA"/>
</dbReference>
<evidence type="ECO:0000313" key="2">
    <source>
        <dbReference type="EMBL" id="TWU20376.1"/>
    </source>
</evidence>
<keyword evidence="3" id="KW-1185">Reference proteome</keyword>
<organism evidence="2 3">
    <name type="scientific">Bythopirellula polymerisocia</name>
    <dbReference type="NCBI Taxonomy" id="2528003"/>
    <lineage>
        <taxon>Bacteria</taxon>
        <taxon>Pseudomonadati</taxon>
        <taxon>Planctomycetota</taxon>
        <taxon>Planctomycetia</taxon>
        <taxon>Pirellulales</taxon>
        <taxon>Lacipirellulaceae</taxon>
        <taxon>Bythopirellula</taxon>
    </lineage>
</organism>
<proteinExistence type="predicted"/>
<gene>
    <name evidence="2" type="ORF">Pla144_49510</name>
</gene>
<dbReference type="Pfam" id="PF24096">
    <property type="entry name" value="DUF7379"/>
    <property type="match status" value="1"/>
</dbReference>
<reference evidence="2 3" key="1">
    <citation type="submission" date="2019-02" db="EMBL/GenBank/DDBJ databases">
        <title>Deep-cultivation of Planctomycetes and their phenomic and genomic characterization uncovers novel biology.</title>
        <authorList>
            <person name="Wiegand S."/>
            <person name="Jogler M."/>
            <person name="Boedeker C."/>
            <person name="Pinto D."/>
            <person name="Vollmers J."/>
            <person name="Rivas-Marin E."/>
            <person name="Kohn T."/>
            <person name="Peeters S.H."/>
            <person name="Heuer A."/>
            <person name="Rast P."/>
            <person name="Oberbeckmann S."/>
            <person name="Bunk B."/>
            <person name="Jeske O."/>
            <person name="Meyerdierks A."/>
            <person name="Storesund J.E."/>
            <person name="Kallscheuer N."/>
            <person name="Luecker S."/>
            <person name="Lage O.M."/>
            <person name="Pohl T."/>
            <person name="Merkel B.J."/>
            <person name="Hornburger P."/>
            <person name="Mueller R.-W."/>
            <person name="Bruemmer F."/>
            <person name="Labrenz M."/>
            <person name="Spormann A.M."/>
            <person name="Op Den Camp H."/>
            <person name="Overmann J."/>
            <person name="Amann R."/>
            <person name="Jetten M.S.M."/>
            <person name="Mascher T."/>
            <person name="Medema M.H."/>
            <person name="Devos D.P."/>
            <person name="Kaster A.-K."/>
            <person name="Ovreas L."/>
            <person name="Rohde M."/>
            <person name="Galperin M.Y."/>
            <person name="Jogler C."/>
        </authorList>
    </citation>
    <scope>NUCLEOTIDE SEQUENCE [LARGE SCALE GENOMIC DNA]</scope>
    <source>
        <strain evidence="2 3">Pla144</strain>
    </source>
</reference>
<comment type="caution">
    <text evidence="2">The sequence shown here is derived from an EMBL/GenBank/DDBJ whole genome shotgun (WGS) entry which is preliminary data.</text>
</comment>
<protein>
    <submittedName>
        <fullName evidence="2">Alpha/beta hydrolase family protein</fullName>
    </submittedName>
</protein>
<dbReference type="AlphaFoldDB" id="A0A5C6CAG5"/>
<dbReference type="PANTHER" id="PTHR37946">
    <property type="entry name" value="SLL1969 PROTEIN"/>
    <property type="match status" value="1"/>
</dbReference>
<dbReference type="Proteomes" id="UP000318437">
    <property type="component" value="Unassembled WGS sequence"/>
</dbReference>
<sequence length="338" mass="37043">MKKPRNQHFAALVIESLFFLTLLAAYANAEPALFGIGSKTLGGRFVWSDEVIYDDWRIQRHSTFGHYRLIDPNDRRHTFGTFENCLAELERAKQVEKLPPLPKEVVVMVHGLGASRQMMNGLADYLEEEGNYYVINFGYPSTVGDISEHAKSLTNVLRHLDGVEKIDFVAHSMGNIVIRMALADLASLPPSEQPEFTYNRFVMIAPPNHGASMADNFAESKIAQAFAGEPLQQLAPGKGWQSLEQRLATPSFEFGIIAGGHGDGEGYLAAIPGDDDGLLSVDTTQLAGASDFVLAKGIHQLLPQNDQVREYTVRFLQQGHFLPSGTKHPIAAVAGAAP</sequence>
<dbReference type="InterPro" id="IPR029058">
    <property type="entry name" value="AB_hydrolase_fold"/>
</dbReference>
<dbReference type="SUPFAM" id="SSF53474">
    <property type="entry name" value="alpha/beta-Hydrolases"/>
    <property type="match status" value="1"/>
</dbReference>
<dbReference type="PANTHER" id="PTHR37946:SF1">
    <property type="entry name" value="SLL1969 PROTEIN"/>
    <property type="match status" value="1"/>
</dbReference>
<dbReference type="Gene3D" id="3.40.50.1820">
    <property type="entry name" value="alpha/beta hydrolase"/>
    <property type="match status" value="1"/>
</dbReference>
<dbReference type="InterPro" id="IPR055803">
    <property type="entry name" value="DUF7379"/>
</dbReference>
<feature type="domain" description="DUF7379" evidence="1">
    <location>
        <begin position="123"/>
        <end position="219"/>
    </location>
</feature>
<dbReference type="RefSeq" id="WP_197530971.1">
    <property type="nucleotide sequence ID" value="NZ_SJPS01000015.1"/>
</dbReference>
<accession>A0A5C6CAG5</accession>
<dbReference type="GO" id="GO:0016787">
    <property type="term" value="F:hydrolase activity"/>
    <property type="evidence" value="ECO:0007669"/>
    <property type="project" value="UniProtKB-KW"/>
</dbReference>